<gene>
    <name evidence="2" type="ORF">SAMN05192529_109164</name>
</gene>
<dbReference type="EMBL" id="FNQY01000009">
    <property type="protein sequence ID" value="SEA17201.1"/>
    <property type="molecule type" value="Genomic_DNA"/>
</dbReference>
<dbReference type="AlphaFoldDB" id="A0A1H3Z184"/>
<evidence type="ECO:0000313" key="2">
    <source>
        <dbReference type="EMBL" id="SEA17201.1"/>
    </source>
</evidence>
<proteinExistence type="predicted"/>
<evidence type="ECO:0000313" key="3">
    <source>
        <dbReference type="Proteomes" id="UP000199041"/>
    </source>
</evidence>
<dbReference type="STRING" id="551991.SAMN05192529_109164"/>
<name>A0A1H3Z184_9BACT</name>
<evidence type="ECO:0000256" key="1">
    <source>
        <dbReference type="SAM" id="Phobius"/>
    </source>
</evidence>
<dbReference type="Proteomes" id="UP000199041">
    <property type="component" value="Unassembled WGS sequence"/>
</dbReference>
<protein>
    <submittedName>
        <fullName evidence="2">Uncharacterized protein</fullName>
    </submittedName>
</protein>
<keyword evidence="3" id="KW-1185">Reference proteome</keyword>
<keyword evidence="1" id="KW-1133">Transmembrane helix</keyword>
<keyword evidence="1" id="KW-0812">Transmembrane</keyword>
<reference evidence="2 3" key="1">
    <citation type="submission" date="2016-10" db="EMBL/GenBank/DDBJ databases">
        <authorList>
            <person name="de Groot N.N."/>
        </authorList>
    </citation>
    <scope>NUCLEOTIDE SEQUENCE [LARGE SCALE GENOMIC DNA]</scope>
    <source>
        <strain evidence="2 3">Vu-144</strain>
    </source>
</reference>
<organism evidence="2 3">
    <name type="scientific">Arachidicoccus rhizosphaerae</name>
    <dbReference type="NCBI Taxonomy" id="551991"/>
    <lineage>
        <taxon>Bacteria</taxon>
        <taxon>Pseudomonadati</taxon>
        <taxon>Bacteroidota</taxon>
        <taxon>Chitinophagia</taxon>
        <taxon>Chitinophagales</taxon>
        <taxon>Chitinophagaceae</taxon>
        <taxon>Arachidicoccus</taxon>
    </lineage>
</organism>
<feature type="transmembrane region" description="Helical" evidence="1">
    <location>
        <begin position="12"/>
        <end position="35"/>
    </location>
</feature>
<keyword evidence="1" id="KW-0472">Membrane</keyword>
<dbReference type="RefSeq" id="WP_211481804.1">
    <property type="nucleotide sequence ID" value="NZ_FNQY01000009.1"/>
</dbReference>
<accession>A0A1H3Z184</accession>
<sequence>MMDIFHGRKEMAVATNQLFKIGFYLINMGFALYILRIDKEMLTAQSTFEVLSMKIGGFSIYLGIMLLINLYLFFRGKKAAKKGGASVPERLDTNVKAVVPPPVMPR</sequence>
<feature type="transmembrane region" description="Helical" evidence="1">
    <location>
        <begin position="55"/>
        <end position="74"/>
    </location>
</feature>